<comment type="similarity">
    <text evidence="2">Belongs to the SELO family.</text>
</comment>
<keyword evidence="5" id="KW-0479">Metal-binding</keyword>
<evidence type="ECO:0000256" key="3">
    <source>
        <dbReference type="ARBA" id="ARBA00022679"/>
    </source>
</evidence>
<evidence type="ECO:0000256" key="6">
    <source>
        <dbReference type="ARBA" id="ARBA00022741"/>
    </source>
</evidence>
<protein>
    <recommendedName>
        <fullName evidence="10">Selenoprotein O</fullName>
    </recommendedName>
</protein>
<reference evidence="9" key="1">
    <citation type="submission" date="2018-05" db="EMBL/GenBank/DDBJ databases">
        <authorList>
            <person name="Lanie J.A."/>
            <person name="Ng W.-L."/>
            <person name="Kazmierczak K.M."/>
            <person name="Andrzejewski T.M."/>
            <person name="Davidsen T.M."/>
            <person name="Wayne K.J."/>
            <person name="Tettelin H."/>
            <person name="Glass J.I."/>
            <person name="Rusch D."/>
            <person name="Podicherti R."/>
            <person name="Tsui H.-C.T."/>
            <person name="Winkler M.E."/>
        </authorList>
    </citation>
    <scope>NUCLEOTIDE SEQUENCE</scope>
</reference>
<dbReference type="GO" id="GO:0016779">
    <property type="term" value="F:nucleotidyltransferase activity"/>
    <property type="evidence" value="ECO:0007669"/>
    <property type="project" value="UniProtKB-KW"/>
</dbReference>
<dbReference type="EMBL" id="UINC01036267">
    <property type="protein sequence ID" value="SVB29969.1"/>
    <property type="molecule type" value="Genomic_DNA"/>
</dbReference>
<evidence type="ECO:0000256" key="7">
    <source>
        <dbReference type="ARBA" id="ARBA00022840"/>
    </source>
</evidence>
<comment type="cofactor">
    <cofactor evidence="1">
        <name>Mg(2+)</name>
        <dbReference type="ChEBI" id="CHEBI:18420"/>
    </cofactor>
</comment>
<dbReference type="PANTHER" id="PTHR12153">
    <property type="entry name" value="SELENOPROTEIN O"/>
    <property type="match status" value="1"/>
</dbReference>
<evidence type="ECO:0000256" key="4">
    <source>
        <dbReference type="ARBA" id="ARBA00022695"/>
    </source>
</evidence>
<evidence type="ECO:0000256" key="5">
    <source>
        <dbReference type="ARBA" id="ARBA00022723"/>
    </source>
</evidence>
<organism evidence="9">
    <name type="scientific">marine metagenome</name>
    <dbReference type="NCBI Taxonomy" id="408172"/>
    <lineage>
        <taxon>unclassified sequences</taxon>
        <taxon>metagenomes</taxon>
        <taxon>ecological metagenomes</taxon>
    </lineage>
</organism>
<evidence type="ECO:0000256" key="2">
    <source>
        <dbReference type="ARBA" id="ARBA00009747"/>
    </source>
</evidence>
<evidence type="ECO:0000256" key="1">
    <source>
        <dbReference type="ARBA" id="ARBA00001946"/>
    </source>
</evidence>
<keyword evidence="3" id="KW-0808">Transferase</keyword>
<keyword evidence="7" id="KW-0067">ATP-binding</keyword>
<feature type="non-terminal residue" evidence="9">
    <location>
        <position position="110"/>
    </location>
</feature>
<accession>A0A382CVR3</accession>
<keyword evidence="8" id="KW-0460">Magnesium</keyword>
<proteinExistence type="inferred from homology"/>
<evidence type="ECO:0000256" key="8">
    <source>
        <dbReference type="ARBA" id="ARBA00022842"/>
    </source>
</evidence>
<dbReference type="PANTHER" id="PTHR12153:SF15">
    <property type="entry name" value="PROTEIN ADENYLYLTRANSFERASE SELO, MITOCHONDRIAL"/>
    <property type="match status" value="1"/>
</dbReference>
<name>A0A382CVR3_9ZZZZ</name>
<dbReference type="GO" id="GO:0005524">
    <property type="term" value="F:ATP binding"/>
    <property type="evidence" value="ECO:0007669"/>
    <property type="project" value="UniProtKB-KW"/>
</dbReference>
<keyword evidence="6" id="KW-0547">Nucleotide-binding</keyword>
<evidence type="ECO:0000313" key="9">
    <source>
        <dbReference type="EMBL" id="SVB29969.1"/>
    </source>
</evidence>
<keyword evidence="4" id="KW-0548">Nucleotidyltransferase</keyword>
<sequence length="110" mass="11791">MTSPGFQFDNTYLDLPEALYSKLSPVPVTEPEMVILNLPLATEMGLDFSEVSPDEQAALFAGNVIPDGAEPLAQAYAGHQFGHFTILGDGRAIVLGEHVSSAGQRLDVQF</sequence>
<evidence type="ECO:0008006" key="10">
    <source>
        <dbReference type="Google" id="ProtNLM"/>
    </source>
</evidence>
<dbReference type="AlphaFoldDB" id="A0A382CVR3"/>
<dbReference type="Pfam" id="PF02696">
    <property type="entry name" value="SelO"/>
    <property type="match status" value="1"/>
</dbReference>
<dbReference type="GO" id="GO:0046872">
    <property type="term" value="F:metal ion binding"/>
    <property type="evidence" value="ECO:0007669"/>
    <property type="project" value="UniProtKB-KW"/>
</dbReference>
<dbReference type="InterPro" id="IPR003846">
    <property type="entry name" value="SelO"/>
</dbReference>
<gene>
    <name evidence="9" type="ORF">METZ01_LOCUS182823</name>
</gene>